<dbReference type="Proteomes" id="UP000076584">
    <property type="component" value="Unassembled WGS sequence"/>
</dbReference>
<dbReference type="InterPro" id="IPR036291">
    <property type="entry name" value="NAD(P)-bd_dom_sf"/>
</dbReference>
<dbReference type="SMART" id="SM00829">
    <property type="entry name" value="PKS_ER"/>
    <property type="match status" value="1"/>
</dbReference>
<evidence type="ECO:0000313" key="3">
    <source>
        <dbReference type="EMBL" id="KZL67113.1"/>
    </source>
</evidence>
<dbReference type="EMBL" id="LFIW01002550">
    <property type="protein sequence ID" value="KZL67113.1"/>
    <property type="molecule type" value="Genomic_DNA"/>
</dbReference>
<keyword evidence="4" id="KW-1185">Reference proteome</keyword>
<dbReference type="InterPro" id="IPR047122">
    <property type="entry name" value="Trans-enoyl_RdTase-like"/>
</dbReference>
<dbReference type="GO" id="GO:0016651">
    <property type="term" value="F:oxidoreductase activity, acting on NAD(P)H"/>
    <property type="evidence" value="ECO:0007669"/>
    <property type="project" value="InterPro"/>
</dbReference>
<evidence type="ECO:0000256" key="2">
    <source>
        <dbReference type="ARBA" id="ARBA00023002"/>
    </source>
</evidence>
<protein>
    <submittedName>
        <fullName evidence="3">Alcohol dehydrogenase</fullName>
    </submittedName>
</protein>
<gene>
    <name evidence="3" type="ORF">CI238_12351</name>
</gene>
<organism evidence="3 4">
    <name type="scientific">Colletotrichum incanum</name>
    <name type="common">Soybean anthracnose fungus</name>
    <dbReference type="NCBI Taxonomy" id="1573173"/>
    <lineage>
        <taxon>Eukaryota</taxon>
        <taxon>Fungi</taxon>
        <taxon>Dikarya</taxon>
        <taxon>Ascomycota</taxon>
        <taxon>Pezizomycotina</taxon>
        <taxon>Sordariomycetes</taxon>
        <taxon>Hypocreomycetidae</taxon>
        <taxon>Glomerellales</taxon>
        <taxon>Glomerellaceae</taxon>
        <taxon>Colletotrichum</taxon>
        <taxon>Colletotrichum spaethianum species complex</taxon>
    </lineage>
</organism>
<dbReference type="InterPro" id="IPR013154">
    <property type="entry name" value="ADH-like_N"/>
</dbReference>
<dbReference type="AlphaFoldDB" id="A0A161W6X6"/>
<dbReference type="PANTHER" id="PTHR45348">
    <property type="entry name" value="HYPOTHETICAL OXIDOREDUCTASE (EUROFUNG)"/>
    <property type="match status" value="1"/>
</dbReference>
<name>A0A161W6X6_COLIC</name>
<accession>A0A161W6X6</accession>
<sequence>MPSCTAFDSVWTPHQAVVVSGTGLVYVSVDITLPPCGPDEVVVKVMCVALNPADQKSIDLSPAVGTRLGSDFAGIIVHLGSNVQNNRQDSSKKALSVGDRVCGAVNGNNSARPFVGAFGEYVLASQHFTLKVPHEMTLEEAVTLPAGLITCGVALYKELGLDRPLLPHIRGLDRNEESGAHVLVYGASTATGCLAMQLLRMRVTPSVRLDSGYRPIGVCATKNFHLAESRGAVAVFDYANAEDCASSIRRLTQNKLRYVLDCISNSASMRICYASLGASGGRYIALDQFSLRGHTRKSIKPKWILANLAFGEPVFLEGSCKKDADPAMKAFHIGWFAEAQELLSECRILGHPVRLMTGGLECISEGLQCLRNGQVSGQKLVYHLADDMSND</sequence>
<dbReference type="Gene3D" id="3.90.180.10">
    <property type="entry name" value="Medium-chain alcohol dehydrogenases, catalytic domain"/>
    <property type="match status" value="1"/>
</dbReference>
<dbReference type="SUPFAM" id="SSF51735">
    <property type="entry name" value="NAD(P)-binding Rossmann-fold domains"/>
    <property type="match status" value="1"/>
</dbReference>
<dbReference type="Gene3D" id="3.40.50.720">
    <property type="entry name" value="NAD(P)-binding Rossmann-like Domain"/>
    <property type="match status" value="1"/>
</dbReference>
<comment type="caution">
    <text evidence="3">The sequence shown here is derived from an EMBL/GenBank/DDBJ whole genome shotgun (WGS) entry which is preliminary data.</text>
</comment>
<dbReference type="OrthoDB" id="48317at2759"/>
<reference evidence="3 4" key="1">
    <citation type="submission" date="2015-06" db="EMBL/GenBank/DDBJ databases">
        <title>Survival trade-offs in plant roots during colonization by closely related pathogenic and mutualistic fungi.</title>
        <authorList>
            <person name="Hacquard S."/>
            <person name="Kracher B."/>
            <person name="Hiruma K."/>
            <person name="Weinman A."/>
            <person name="Muench P."/>
            <person name="Garrido Oter R."/>
            <person name="Ver Loren van Themaat E."/>
            <person name="Dallerey J.-F."/>
            <person name="Damm U."/>
            <person name="Henrissat B."/>
            <person name="Lespinet O."/>
            <person name="Thon M."/>
            <person name="Kemen E."/>
            <person name="McHardy A.C."/>
            <person name="Schulze-Lefert P."/>
            <person name="O'Connell R.J."/>
        </authorList>
    </citation>
    <scope>NUCLEOTIDE SEQUENCE [LARGE SCALE GENOMIC DNA]</scope>
    <source>
        <strain evidence="3 4">MAFF 238704</strain>
    </source>
</reference>
<evidence type="ECO:0000256" key="1">
    <source>
        <dbReference type="ARBA" id="ARBA00008072"/>
    </source>
</evidence>
<dbReference type="CDD" id="cd08249">
    <property type="entry name" value="enoyl_reductase_like"/>
    <property type="match status" value="1"/>
</dbReference>
<dbReference type="Pfam" id="PF08240">
    <property type="entry name" value="ADH_N"/>
    <property type="match status" value="1"/>
</dbReference>
<dbReference type="PANTHER" id="PTHR45348:SF2">
    <property type="entry name" value="ZINC-TYPE ALCOHOL DEHYDROGENASE-LIKE PROTEIN C2E1P3.01"/>
    <property type="match status" value="1"/>
</dbReference>
<keyword evidence="2" id="KW-0560">Oxidoreductase</keyword>
<dbReference type="STRING" id="1573173.A0A161W6X6"/>
<proteinExistence type="inferred from homology"/>
<dbReference type="SUPFAM" id="SSF50129">
    <property type="entry name" value="GroES-like"/>
    <property type="match status" value="1"/>
</dbReference>
<evidence type="ECO:0000313" key="4">
    <source>
        <dbReference type="Proteomes" id="UP000076584"/>
    </source>
</evidence>
<dbReference type="InterPro" id="IPR011032">
    <property type="entry name" value="GroES-like_sf"/>
</dbReference>
<dbReference type="InterPro" id="IPR020843">
    <property type="entry name" value="ER"/>
</dbReference>
<comment type="similarity">
    <text evidence="1">Belongs to the zinc-containing alcohol dehydrogenase family.</text>
</comment>